<dbReference type="Gene3D" id="3.90.640.10">
    <property type="entry name" value="Actin, Chain A, domain 4"/>
    <property type="match status" value="1"/>
</dbReference>
<evidence type="ECO:0000256" key="5">
    <source>
        <dbReference type="SAM" id="Phobius"/>
    </source>
</evidence>
<accession>A0A1X2A606</accession>
<dbReference type="PANTHER" id="PTHR42749:SF1">
    <property type="entry name" value="CELL SHAPE-DETERMINING PROTEIN MREB"/>
    <property type="match status" value="1"/>
</dbReference>
<comment type="caution">
    <text evidence="6">The sequence shown here is derived from an EMBL/GenBank/DDBJ whole genome shotgun (WGS) entry which is preliminary data.</text>
</comment>
<keyword evidence="5" id="KW-0812">Transmembrane</keyword>
<dbReference type="GO" id="GO:0005524">
    <property type="term" value="F:ATP binding"/>
    <property type="evidence" value="ECO:0007669"/>
    <property type="project" value="UniProtKB-KW"/>
</dbReference>
<feature type="region of interest" description="Disordered" evidence="4">
    <location>
        <begin position="375"/>
        <end position="424"/>
    </location>
</feature>
<protein>
    <recommendedName>
        <fullName evidence="8">Molecular chaperone</fullName>
    </recommendedName>
</protein>
<gene>
    <name evidence="6" type="ORF">AWB90_19970</name>
</gene>
<name>A0A1X2A606_9MYCO</name>
<dbReference type="PANTHER" id="PTHR42749">
    <property type="entry name" value="CELL SHAPE-DETERMINING PROTEIN MREB"/>
    <property type="match status" value="1"/>
</dbReference>
<proteinExistence type="predicted"/>
<feature type="compositionally biased region" description="Pro residues" evidence="4">
    <location>
        <begin position="473"/>
        <end position="514"/>
    </location>
</feature>
<feature type="compositionally biased region" description="Pro residues" evidence="4">
    <location>
        <begin position="540"/>
        <end position="549"/>
    </location>
</feature>
<keyword evidence="5" id="KW-1133">Transmembrane helix</keyword>
<evidence type="ECO:0000256" key="1">
    <source>
        <dbReference type="ARBA" id="ARBA00022741"/>
    </source>
</evidence>
<dbReference type="AlphaFoldDB" id="A0A1X2A606"/>
<dbReference type="InterPro" id="IPR043129">
    <property type="entry name" value="ATPase_NBD"/>
</dbReference>
<dbReference type="Proteomes" id="UP000193285">
    <property type="component" value="Unassembled WGS sequence"/>
</dbReference>
<keyword evidence="5" id="KW-0472">Membrane</keyword>
<dbReference type="Pfam" id="PF00012">
    <property type="entry name" value="HSP70"/>
    <property type="match status" value="1"/>
</dbReference>
<evidence type="ECO:0008006" key="8">
    <source>
        <dbReference type="Google" id="ProtNLM"/>
    </source>
</evidence>
<evidence type="ECO:0000313" key="7">
    <source>
        <dbReference type="Proteomes" id="UP000193285"/>
    </source>
</evidence>
<dbReference type="SUPFAM" id="SSF53067">
    <property type="entry name" value="Actin-like ATPase domain"/>
    <property type="match status" value="1"/>
</dbReference>
<feature type="region of interest" description="Disordered" evidence="4">
    <location>
        <begin position="461"/>
        <end position="562"/>
    </location>
</feature>
<organism evidence="6 7">
    <name type="scientific">Mycobacterium paraense</name>
    <dbReference type="NCBI Taxonomy" id="767916"/>
    <lineage>
        <taxon>Bacteria</taxon>
        <taxon>Bacillati</taxon>
        <taxon>Actinomycetota</taxon>
        <taxon>Actinomycetes</taxon>
        <taxon>Mycobacteriales</taxon>
        <taxon>Mycobacteriaceae</taxon>
        <taxon>Mycobacterium</taxon>
        <taxon>Mycobacterium simiae complex</taxon>
    </lineage>
</organism>
<keyword evidence="1" id="KW-0547">Nucleotide-binding</keyword>
<dbReference type="OrthoDB" id="5173286at2"/>
<feature type="transmembrane region" description="Helical" evidence="5">
    <location>
        <begin position="432"/>
        <end position="455"/>
    </location>
</feature>
<dbReference type="RefSeq" id="WP_085245726.1">
    <property type="nucleotide sequence ID" value="NZ_LQPN01000063.1"/>
</dbReference>
<reference evidence="6 7" key="1">
    <citation type="journal article" date="2015" name="Emerg. Microbes Infect.">
        <title>Characterization of 17 strains belonging to the Mycobacterium simiae complex and description of Mycobacterium paraense sp. nov.</title>
        <authorList>
            <person name="Fusco da Costa A.R."/>
            <person name="Fedrizzi T."/>
            <person name="Lopes M.L."/>
            <person name="Pecorari M."/>
            <person name="Oliveira da Costa W.L."/>
            <person name="Giacobazzi E."/>
            <person name="da Costa Bahia J.R."/>
            <person name="De Sanctis V."/>
            <person name="Batista Lima K.V."/>
            <person name="Bertorelli R."/>
            <person name="Grottola A."/>
            <person name="Fabio A."/>
            <person name="Mariottini A."/>
            <person name="Ferretti P."/>
            <person name="Di Leva F."/>
            <person name="Fregni Serpini G."/>
            <person name="Tagliazucchi S."/>
            <person name="Rumpianesi F."/>
            <person name="Jousson O."/>
            <person name="Segata N."/>
            <person name="Tortoli E."/>
        </authorList>
    </citation>
    <scope>NUCLEOTIDE SEQUENCE [LARGE SCALE GENOMIC DNA]</scope>
    <source>
        <strain evidence="6 7">IEC33</strain>
    </source>
</reference>
<keyword evidence="2" id="KW-0067">ATP-binding</keyword>
<sequence length="573" mass="57715">MADRATPALGLSIGSTNLAAVTADLAITRKPVLTLYRQRPPEVGVPSENPKLDEPGLVVTGFVDRVGDPAGIVAADGSVHRSDALLADGLRALAYAASGGRPLPDSVAVTYPAHWSAPSVNALSAALAGVSEWSDAVRRPMVMPDAAAALAAVRTNPGIPAHGTVAVCDFGGSGTSITLMAAAGGEPLAPTVRHHDFSGDMIDQALLSAAMANMPSTGAFVPGSSAVGSVSRLRTGCRSAKEQLSSNTVATLADVRLTRDELDDAIRAPLTTLVAVLDDALRRNGIRDLVAVVSVGGGAHIPAVTTRLSGHLRVPVVTTPRPQLAAATGAVLLAAYRPDDNGPTAQAPAATATATAAALAPAAVSGGMPARAWAQDGAGSGAMPTAARPWPKPASSGQTSAGPALKVEQPEPAEPEPEKSEPKKSVIPWRRVPMILTLAALGVVVLAGVALAMGLGSKNQPMTNPGGSTAPASPAPPTTTTTAPPPPTTQEAPPPSSPDTNPPPAPDTPTPVAPPAAQDVPAAPAPPRAQPVLPRIPRIPEIPPLPPIPGLNEPIPGFPEIPTLISQIAPRAH</sequence>
<evidence type="ECO:0000256" key="3">
    <source>
        <dbReference type="ARBA" id="ARBA00023186"/>
    </source>
</evidence>
<evidence type="ECO:0000256" key="4">
    <source>
        <dbReference type="SAM" id="MobiDB-lite"/>
    </source>
</evidence>
<dbReference type="InterPro" id="IPR013126">
    <property type="entry name" value="Hsp_70_fam"/>
</dbReference>
<dbReference type="GO" id="GO:0140662">
    <property type="term" value="F:ATP-dependent protein folding chaperone"/>
    <property type="evidence" value="ECO:0007669"/>
    <property type="project" value="InterPro"/>
</dbReference>
<dbReference type="EMBL" id="LQPN01000063">
    <property type="protein sequence ID" value="ORW41584.1"/>
    <property type="molecule type" value="Genomic_DNA"/>
</dbReference>
<keyword evidence="3" id="KW-0143">Chaperone</keyword>
<evidence type="ECO:0000256" key="2">
    <source>
        <dbReference type="ARBA" id="ARBA00022840"/>
    </source>
</evidence>
<dbReference type="Gene3D" id="3.30.420.40">
    <property type="match status" value="2"/>
</dbReference>
<dbReference type="STRING" id="767916.AWB91_11110"/>
<evidence type="ECO:0000313" key="6">
    <source>
        <dbReference type="EMBL" id="ORW41584.1"/>
    </source>
</evidence>